<reference evidence="3 4" key="1">
    <citation type="submission" date="2020-06" db="EMBL/GenBank/DDBJ databases">
        <title>Transcriptomic and genomic resources for Thalictrum thalictroides and T. hernandezii: Facilitating candidate gene discovery in an emerging model plant lineage.</title>
        <authorList>
            <person name="Arias T."/>
            <person name="Riano-Pachon D.M."/>
            <person name="Di Stilio V.S."/>
        </authorList>
    </citation>
    <scope>NUCLEOTIDE SEQUENCE [LARGE SCALE GENOMIC DNA]</scope>
    <source>
        <strain evidence="4">cv. WT478/WT964</strain>
        <tissue evidence="3">Leaves</tissue>
    </source>
</reference>
<organism evidence="3 4">
    <name type="scientific">Thalictrum thalictroides</name>
    <name type="common">Rue-anemone</name>
    <name type="synonym">Anemone thalictroides</name>
    <dbReference type="NCBI Taxonomy" id="46969"/>
    <lineage>
        <taxon>Eukaryota</taxon>
        <taxon>Viridiplantae</taxon>
        <taxon>Streptophyta</taxon>
        <taxon>Embryophyta</taxon>
        <taxon>Tracheophyta</taxon>
        <taxon>Spermatophyta</taxon>
        <taxon>Magnoliopsida</taxon>
        <taxon>Ranunculales</taxon>
        <taxon>Ranunculaceae</taxon>
        <taxon>Thalictroideae</taxon>
        <taxon>Thalictrum</taxon>
    </lineage>
</organism>
<dbReference type="Proteomes" id="UP000554482">
    <property type="component" value="Unassembled WGS sequence"/>
</dbReference>
<sequence length="209" mass="23929">MLILVNEVSSIESDFMKSMSSYQKWNLVSSNCNSLGVVRSLNQCRRQWDLLLDEYQRIKDWETQSGISYWFLDNDSKLELGLPKSFERELFLFIDENIKQQEELVVADSDSDPDFHVARGVGSKKKRRCRGPQESKNEEEQEMANKLREQADLVHAILKGDTESNSNNDSKGPGEIQTDVRRWQGKELIKVLGSLVGTINKLSDLVQDG</sequence>
<evidence type="ECO:0000259" key="2">
    <source>
        <dbReference type="Pfam" id="PF13837"/>
    </source>
</evidence>
<dbReference type="InterPro" id="IPR044822">
    <property type="entry name" value="Myb_DNA-bind_4"/>
</dbReference>
<dbReference type="EMBL" id="JABWDY010008180">
    <property type="protein sequence ID" value="KAF5202390.1"/>
    <property type="molecule type" value="Genomic_DNA"/>
</dbReference>
<evidence type="ECO:0000313" key="4">
    <source>
        <dbReference type="Proteomes" id="UP000554482"/>
    </source>
</evidence>
<evidence type="ECO:0000256" key="1">
    <source>
        <dbReference type="SAM" id="MobiDB-lite"/>
    </source>
</evidence>
<feature type="region of interest" description="Disordered" evidence="1">
    <location>
        <begin position="116"/>
        <end position="145"/>
    </location>
</feature>
<proteinExistence type="predicted"/>
<keyword evidence="4" id="KW-1185">Reference proteome</keyword>
<gene>
    <name evidence="3" type="ORF">FRX31_008025</name>
</gene>
<comment type="caution">
    <text evidence="3">The sequence shown here is derived from an EMBL/GenBank/DDBJ whole genome shotgun (WGS) entry which is preliminary data.</text>
</comment>
<evidence type="ECO:0000313" key="3">
    <source>
        <dbReference type="EMBL" id="KAF5202390.1"/>
    </source>
</evidence>
<dbReference type="OrthoDB" id="1927263at2759"/>
<protein>
    <recommendedName>
        <fullName evidence="2">Myb/SANT-like DNA-binding domain-containing protein</fullName>
    </recommendedName>
</protein>
<feature type="domain" description="Myb/SANT-like DNA-binding" evidence="2">
    <location>
        <begin position="5"/>
        <end position="66"/>
    </location>
</feature>
<feature type="compositionally biased region" description="Basic and acidic residues" evidence="1">
    <location>
        <begin position="131"/>
        <end position="145"/>
    </location>
</feature>
<dbReference type="AlphaFoldDB" id="A0A7J6X0Y7"/>
<dbReference type="Gene3D" id="1.10.10.60">
    <property type="entry name" value="Homeodomain-like"/>
    <property type="match status" value="1"/>
</dbReference>
<accession>A0A7J6X0Y7</accession>
<feature type="region of interest" description="Disordered" evidence="1">
    <location>
        <begin position="160"/>
        <end position="179"/>
    </location>
</feature>
<name>A0A7J6X0Y7_THATH</name>
<dbReference type="Pfam" id="PF13837">
    <property type="entry name" value="Myb_DNA-bind_4"/>
    <property type="match status" value="1"/>
</dbReference>
<dbReference type="PANTHER" id="PTHR33492">
    <property type="entry name" value="OSJNBA0043A12.37 PROTEIN-RELATED"/>
    <property type="match status" value="1"/>
</dbReference>
<dbReference type="PANTHER" id="PTHR33492:SF4">
    <property type="entry name" value="OS02G0174300 PROTEIN"/>
    <property type="match status" value="1"/>
</dbReference>